<dbReference type="GO" id="GO:0006421">
    <property type="term" value="P:asparaginyl-tRNA aminoacylation"/>
    <property type="evidence" value="ECO:0007669"/>
    <property type="project" value="TreeGrafter"/>
</dbReference>
<keyword evidence="4" id="KW-0648">Protein biosynthesis</keyword>
<feature type="domain" description="Aminoacyl-transfer RNA synthetases class-II family profile" evidence="6">
    <location>
        <begin position="107"/>
        <end position="332"/>
    </location>
</feature>
<evidence type="ECO:0000313" key="7">
    <source>
        <dbReference type="EMBL" id="AZS39078.1"/>
    </source>
</evidence>
<dbReference type="InterPro" id="IPR006195">
    <property type="entry name" value="aa-tRNA-synth_II"/>
</dbReference>
<dbReference type="GO" id="GO:0005524">
    <property type="term" value="F:ATP binding"/>
    <property type="evidence" value="ECO:0007669"/>
    <property type="project" value="UniProtKB-KW"/>
</dbReference>
<proteinExistence type="predicted"/>
<dbReference type="EC" id="6.1.1.22" evidence="7"/>
<evidence type="ECO:0000256" key="3">
    <source>
        <dbReference type="ARBA" id="ARBA00022840"/>
    </source>
</evidence>
<gene>
    <name evidence="7" type="primary">asnS</name>
    <name evidence="7" type="ORF">CVS54_00378</name>
</gene>
<dbReference type="PANTHER" id="PTHR22594:SF34">
    <property type="entry name" value="ASPARAGINE--TRNA LIGASE, MITOCHONDRIAL-RELATED"/>
    <property type="match status" value="1"/>
</dbReference>
<dbReference type="InterPro" id="IPR004364">
    <property type="entry name" value="Aa-tRNA-synt_II"/>
</dbReference>
<dbReference type="InterPro" id="IPR045864">
    <property type="entry name" value="aa-tRNA-synth_II/BPL/LPL"/>
</dbReference>
<dbReference type="PANTHER" id="PTHR22594">
    <property type="entry name" value="ASPARTYL/LYSYL-TRNA SYNTHETASE"/>
    <property type="match status" value="1"/>
</dbReference>
<dbReference type="AlphaFoldDB" id="A0A3Q9J5V2"/>
<evidence type="ECO:0000313" key="8">
    <source>
        <dbReference type="Proteomes" id="UP000274841"/>
    </source>
</evidence>
<dbReference type="RefSeq" id="WP_046746924.1">
    <property type="nucleotide sequence ID" value="NZ_CP031422.1"/>
</dbReference>
<evidence type="ECO:0000259" key="6">
    <source>
        <dbReference type="PROSITE" id="PS50862"/>
    </source>
</evidence>
<dbReference type="Gene3D" id="3.30.930.10">
    <property type="entry name" value="Bira Bifunctional Protein, Domain 2"/>
    <property type="match status" value="1"/>
</dbReference>
<organism evidence="7 8">
    <name type="scientific">Microbacterium oxydans</name>
    <dbReference type="NCBI Taxonomy" id="82380"/>
    <lineage>
        <taxon>Bacteria</taxon>
        <taxon>Bacillati</taxon>
        <taxon>Actinomycetota</taxon>
        <taxon>Actinomycetes</taxon>
        <taxon>Micrococcales</taxon>
        <taxon>Microbacteriaceae</taxon>
        <taxon>Microbacterium</taxon>
    </lineage>
</organism>
<dbReference type="SUPFAM" id="SSF55681">
    <property type="entry name" value="Class II aaRS and biotin synthetases"/>
    <property type="match status" value="1"/>
</dbReference>
<sequence length="332" mass="37553">MSSNQKTAWENPDRYLEVLDSPLHRLIVTVQDSLTYGTSNYWRSRGVKAAHLPITTGAISSPMGRGSDSSPVHIELFGVPTYLADSMQFGLEYALRLAEKGAYYVMPSFRGEDADSTHLCQFYHSEVEIPGSLDDVVQEAEHYLKAITRQVLEDAGPEIEAYCGTISHLEHLVTQDRFPRVTFDEAARLLDDSKIIQHDGWRDLTRSGEHDLIRLHGGPVWLTHWDSLSVPFYQATTQMQEVALNADLLFGLGEVLGCGERHQGASTLRESMRRHEVDEGPYEWYVRMKEEAPLQTSGFGMGTERFIAWVLQMEDVRDVQLMPRANGRQLVP</sequence>
<dbReference type="Pfam" id="PF00152">
    <property type="entry name" value="tRNA-synt_2"/>
    <property type="match status" value="1"/>
</dbReference>
<keyword evidence="3" id="KW-0067">ATP-binding</keyword>
<keyword evidence="1 7" id="KW-0436">Ligase</keyword>
<dbReference type="KEGG" id="moy:CVS54_00378"/>
<accession>A0A3Q9J5V2</accession>
<dbReference type="GO" id="GO:0004816">
    <property type="term" value="F:asparagine-tRNA ligase activity"/>
    <property type="evidence" value="ECO:0007669"/>
    <property type="project" value="UniProtKB-EC"/>
</dbReference>
<dbReference type="PROSITE" id="PS50862">
    <property type="entry name" value="AA_TRNA_LIGASE_II"/>
    <property type="match status" value="1"/>
</dbReference>
<protein>
    <submittedName>
        <fullName evidence="7">Asparagine--tRNA ligase</fullName>
        <ecNumber evidence="7">6.1.1.22</ecNumber>
    </submittedName>
</protein>
<dbReference type="EMBL" id="CP031422">
    <property type="protein sequence ID" value="AZS39078.1"/>
    <property type="molecule type" value="Genomic_DNA"/>
</dbReference>
<keyword evidence="2" id="KW-0547">Nucleotide-binding</keyword>
<evidence type="ECO:0000256" key="2">
    <source>
        <dbReference type="ARBA" id="ARBA00022741"/>
    </source>
</evidence>
<reference evidence="7 8" key="1">
    <citation type="submission" date="2018-08" db="EMBL/GenBank/DDBJ databases">
        <title>Microbacterium oxydans strain HG3.</title>
        <authorList>
            <person name="ORTET P."/>
        </authorList>
    </citation>
    <scope>NUCLEOTIDE SEQUENCE [LARGE SCALE GENOMIC DNA]</scope>
    <source>
        <strain evidence="7 8">HG3</strain>
    </source>
</reference>
<name>A0A3Q9J5V2_9MICO</name>
<evidence type="ECO:0000256" key="1">
    <source>
        <dbReference type="ARBA" id="ARBA00022598"/>
    </source>
</evidence>
<evidence type="ECO:0000256" key="5">
    <source>
        <dbReference type="ARBA" id="ARBA00023146"/>
    </source>
</evidence>
<keyword evidence="5" id="KW-0030">Aminoacyl-tRNA synthetase</keyword>
<dbReference type="Proteomes" id="UP000274841">
    <property type="component" value="Chromosome"/>
</dbReference>
<evidence type="ECO:0000256" key="4">
    <source>
        <dbReference type="ARBA" id="ARBA00022917"/>
    </source>
</evidence>